<dbReference type="Proteomes" id="UP000235728">
    <property type="component" value="Unassembled WGS sequence"/>
</dbReference>
<reference evidence="1 2" key="1">
    <citation type="journal article" date="2016" name="Appl. Microbiol. Biotechnol.">
        <title>Characterization of T-DNA insertion mutants with decreased virulence in the entomopathogenic fungus Beauveria bassiana JEF-007.</title>
        <authorList>
            <person name="Kim S."/>
            <person name="Lee S.J."/>
            <person name="Nai Y.S."/>
            <person name="Yu J.S."/>
            <person name="Lee M.R."/>
            <person name="Yang Y.T."/>
            <person name="Kim J.S."/>
        </authorList>
    </citation>
    <scope>NUCLEOTIDE SEQUENCE [LARGE SCALE GENOMIC DNA]</scope>
    <source>
        <strain evidence="1 2">JEF-007</strain>
    </source>
</reference>
<comment type="caution">
    <text evidence="1">The sequence shown here is derived from an EMBL/GenBank/DDBJ whole genome shotgun (WGS) entry which is preliminary data.</text>
</comment>
<name>A0A2N6NCT0_BEABA</name>
<evidence type="ECO:0000313" key="1">
    <source>
        <dbReference type="EMBL" id="PMB65085.1"/>
    </source>
</evidence>
<dbReference type="EMBL" id="MRVG01000011">
    <property type="protein sequence ID" value="PMB65085.1"/>
    <property type="molecule type" value="Genomic_DNA"/>
</dbReference>
<protein>
    <submittedName>
        <fullName evidence="1">Uncharacterized protein</fullName>
    </submittedName>
</protein>
<proteinExistence type="predicted"/>
<evidence type="ECO:0000313" key="2">
    <source>
        <dbReference type="Proteomes" id="UP000235728"/>
    </source>
</evidence>
<accession>A0A2N6NCT0</accession>
<gene>
    <name evidence="1" type="ORF">BM221_009273</name>
</gene>
<organism evidence="1 2">
    <name type="scientific">Beauveria bassiana</name>
    <name type="common">White muscardine disease fungus</name>
    <name type="synonym">Tritirachium shiotae</name>
    <dbReference type="NCBI Taxonomy" id="176275"/>
    <lineage>
        <taxon>Eukaryota</taxon>
        <taxon>Fungi</taxon>
        <taxon>Dikarya</taxon>
        <taxon>Ascomycota</taxon>
        <taxon>Pezizomycotina</taxon>
        <taxon>Sordariomycetes</taxon>
        <taxon>Hypocreomycetidae</taxon>
        <taxon>Hypocreales</taxon>
        <taxon>Cordycipitaceae</taxon>
        <taxon>Beauveria</taxon>
    </lineage>
</organism>
<sequence length="126" mass="13342">MVNRGCVECVVYARGPAAQSKLALKVAVGNAAHTSSRYAERPSNLGEAMALRAMGMAAARAEYYQYGAADEGGHRSTAQKKKNLGFAGQSIGRDLFGLGIVVESCGAESMDRVPMQSTRGRERTKG</sequence>
<dbReference type="AlphaFoldDB" id="A0A2N6NCT0"/>